<dbReference type="EMBL" id="CP144373">
    <property type="protein sequence ID" value="XCH46993.1"/>
    <property type="molecule type" value="Genomic_DNA"/>
</dbReference>
<dbReference type="AlphaFoldDB" id="A0AAU8GWS9"/>
<proteinExistence type="predicted"/>
<organism evidence="1">
    <name type="scientific">Thermodesulfovibrio autotrophicus</name>
    <dbReference type="NCBI Taxonomy" id="3118333"/>
    <lineage>
        <taxon>Bacteria</taxon>
        <taxon>Pseudomonadati</taxon>
        <taxon>Nitrospirota</taxon>
        <taxon>Thermodesulfovibrionia</taxon>
        <taxon>Thermodesulfovibrionales</taxon>
        <taxon>Thermodesulfovibrionaceae</taxon>
        <taxon>Thermodesulfovibrio</taxon>
    </lineage>
</organism>
<accession>A0AAU8GWS9</accession>
<reference evidence="1" key="1">
    <citation type="submission" date="2024-01" db="EMBL/GenBank/DDBJ databases">
        <title>The first autotrophic representatives of the genus Thermodesulfovibrio.</title>
        <authorList>
            <person name="Maltseva A.I."/>
            <person name="Elcheninov A.G."/>
            <person name="Kublanov I.V."/>
            <person name="Lebedinsky A.V."/>
            <person name="Frolov E.N."/>
        </authorList>
    </citation>
    <scope>NUCLEOTIDE SEQUENCE</scope>
    <source>
        <strain evidence="1">3907-1M</strain>
    </source>
</reference>
<sequence>MSITQGILKFQLITEKSREVVTSFAGLPLAIETMKAMKIPKLIAKNLKIKKRETGKYSESDYIESLLSLFISGGECIDDIERLRSDEGLKELGLKFPSAESARFFLYGFHDEEIIKQKMGRIKKSAFGA</sequence>
<dbReference type="RefSeq" id="WP_353684519.1">
    <property type="nucleotide sequence ID" value="NZ_CP144373.1"/>
</dbReference>
<name>A0AAU8GWS9_9BACT</name>
<gene>
    <name evidence="1" type="ORF">V4D30_01635</name>
</gene>
<dbReference type="KEGG" id="taut:V4D30_01635"/>
<evidence type="ECO:0000313" key="1">
    <source>
        <dbReference type="EMBL" id="XCH46993.1"/>
    </source>
</evidence>
<protein>
    <submittedName>
        <fullName evidence="1">Uncharacterized protein</fullName>
    </submittedName>
</protein>